<keyword evidence="4" id="KW-1185">Reference proteome</keyword>
<dbReference type="PANTHER" id="PTHR11732">
    <property type="entry name" value="ALDO/KETO REDUCTASE"/>
    <property type="match status" value="1"/>
</dbReference>
<dbReference type="EMBL" id="CAMGYJ010000009">
    <property type="protein sequence ID" value="CAI0539561.1"/>
    <property type="molecule type" value="Genomic_DNA"/>
</dbReference>
<gene>
    <name evidence="2" type="ORF">LITE_LOCUS41326</name>
    <name evidence="3" type="ORF">LITE_LOCUS41355</name>
</gene>
<dbReference type="AlphaFoldDB" id="A0AAV0Q3G7"/>
<organism evidence="2 4">
    <name type="scientific">Linum tenue</name>
    <dbReference type="NCBI Taxonomy" id="586396"/>
    <lineage>
        <taxon>Eukaryota</taxon>
        <taxon>Viridiplantae</taxon>
        <taxon>Streptophyta</taxon>
        <taxon>Embryophyta</taxon>
        <taxon>Tracheophyta</taxon>
        <taxon>Spermatophyta</taxon>
        <taxon>Magnoliopsida</taxon>
        <taxon>eudicotyledons</taxon>
        <taxon>Gunneridae</taxon>
        <taxon>Pentapetalae</taxon>
        <taxon>rosids</taxon>
        <taxon>fabids</taxon>
        <taxon>Malpighiales</taxon>
        <taxon>Linaceae</taxon>
        <taxon>Linum</taxon>
    </lineage>
</organism>
<dbReference type="InterPro" id="IPR023210">
    <property type="entry name" value="NADP_OxRdtase_dom"/>
</dbReference>
<protein>
    <recommendedName>
        <fullName evidence="1">NADP-dependent oxidoreductase domain-containing protein</fullName>
    </recommendedName>
</protein>
<dbReference type="EMBL" id="CAMGYJ010000009">
    <property type="protein sequence ID" value="CAI0539640.1"/>
    <property type="molecule type" value="Genomic_DNA"/>
</dbReference>
<dbReference type="InterPro" id="IPR036812">
    <property type="entry name" value="NAD(P)_OxRdtase_dom_sf"/>
</dbReference>
<dbReference type="Pfam" id="PF00248">
    <property type="entry name" value="Aldo_ket_red"/>
    <property type="match status" value="2"/>
</dbReference>
<reference evidence="2" key="1">
    <citation type="submission" date="2022-08" db="EMBL/GenBank/DDBJ databases">
        <authorList>
            <person name="Gutierrez-Valencia J."/>
        </authorList>
    </citation>
    <scope>NUCLEOTIDE SEQUENCE</scope>
</reference>
<dbReference type="SUPFAM" id="SSF51430">
    <property type="entry name" value="NAD(P)-linked oxidoreductase"/>
    <property type="match status" value="1"/>
</dbReference>
<dbReference type="PROSITE" id="PS00062">
    <property type="entry name" value="ALDOKETO_REDUCTASE_2"/>
    <property type="match status" value="1"/>
</dbReference>
<dbReference type="Gene3D" id="3.20.20.100">
    <property type="entry name" value="NADP-dependent oxidoreductase domain"/>
    <property type="match status" value="2"/>
</dbReference>
<name>A0AAV0Q3G7_9ROSI</name>
<dbReference type="InterPro" id="IPR020471">
    <property type="entry name" value="AKR"/>
</dbReference>
<evidence type="ECO:0000313" key="3">
    <source>
        <dbReference type="EMBL" id="CAI0539640.1"/>
    </source>
</evidence>
<evidence type="ECO:0000313" key="4">
    <source>
        <dbReference type="Proteomes" id="UP001154282"/>
    </source>
</evidence>
<sequence>MKRGAAGFASENLVQPDIPSTWRAMEALYDTGKARAIGVSNFSIKKLGALLGSPGTTWIKGDVLNNPILTSVAEKLGKTPAQVALRWGLQMGHSVLPKSTSETRIKENAQVHGWSIPDDLFAKFAEIEQAS</sequence>
<dbReference type="GO" id="GO:0016491">
    <property type="term" value="F:oxidoreductase activity"/>
    <property type="evidence" value="ECO:0007669"/>
    <property type="project" value="InterPro"/>
</dbReference>
<dbReference type="InterPro" id="IPR018170">
    <property type="entry name" value="Aldo/ket_reductase_CS"/>
</dbReference>
<evidence type="ECO:0000259" key="1">
    <source>
        <dbReference type="Pfam" id="PF00248"/>
    </source>
</evidence>
<evidence type="ECO:0000313" key="2">
    <source>
        <dbReference type="EMBL" id="CAI0539561.1"/>
    </source>
</evidence>
<proteinExistence type="predicted"/>
<dbReference type="PROSITE" id="PS00063">
    <property type="entry name" value="ALDOKETO_REDUCTASE_3"/>
    <property type="match status" value="1"/>
</dbReference>
<feature type="domain" description="NADP-dependent oxidoreductase" evidence="1">
    <location>
        <begin position="18"/>
        <end position="49"/>
    </location>
</feature>
<accession>A0AAV0Q3G7</accession>
<dbReference type="Proteomes" id="UP001154282">
    <property type="component" value="Unassembled WGS sequence"/>
</dbReference>
<comment type="caution">
    <text evidence="2">The sequence shown here is derived from an EMBL/GenBank/DDBJ whole genome shotgun (WGS) entry which is preliminary data.</text>
</comment>
<feature type="domain" description="NADP-dependent oxidoreductase" evidence="1">
    <location>
        <begin position="66"/>
        <end position="127"/>
    </location>
</feature>